<dbReference type="EMBL" id="AJWN02000013">
    <property type="protein sequence ID" value="OEE63916.1"/>
    <property type="molecule type" value="Genomic_DNA"/>
</dbReference>
<dbReference type="Gene3D" id="3.90.550.10">
    <property type="entry name" value="Spore Coat Polysaccharide Biosynthesis Protein SpsA, Chain A"/>
    <property type="match status" value="1"/>
</dbReference>
<proteinExistence type="predicted"/>
<evidence type="ECO:0008006" key="6">
    <source>
        <dbReference type="Google" id="ProtNLM"/>
    </source>
</evidence>
<dbReference type="Pfam" id="PF02709">
    <property type="entry name" value="Glyco_transf_7C"/>
    <property type="match status" value="1"/>
</dbReference>
<comment type="caution">
    <text evidence="4">The sequence shown here is derived from an EMBL/GenBank/DDBJ whole genome shotgun (WGS) entry which is preliminary data.</text>
</comment>
<dbReference type="Proteomes" id="UP000095039">
    <property type="component" value="Unassembled WGS sequence"/>
</dbReference>
<gene>
    <name evidence="4" type="ORF">A1OK_18305</name>
</gene>
<keyword evidence="5" id="KW-1185">Reference proteome</keyword>
<dbReference type="Pfam" id="PF00535">
    <property type="entry name" value="Glycos_transf_2"/>
    <property type="match status" value="1"/>
</dbReference>
<dbReference type="InterPro" id="IPR050834">
    <property type="entry name" value="Glycosyltransf_2"/>
</dbReference>
<dbReference type="GO" id="GO:0016740">
    <property type="term" value="F:transferase activity"/>
    <property type="evidence" value="ECO:0007669"/>
    <property type="project" value="UniProtKB-KW"/>
</dbReference>
<evidence type="ECO:0000313" key="5">
    <source>
        <dbReference type="Proteomes" id="UP000095039"/>
    </source>
</evidence>
<evidence type="ECO:0000259" key="3">
    <source>
        <dbReference type="Pfam" id="PF02709"/>
    </source>
</evidence>
<keyword evidence="1" id="KW-0808">Transferase</keyword>
<accession>A0A1E5CEH9</accession>
<dbReference type="SUPFAM" id="SSF53448">
    <property type="entry name" value="Nucleotide-diphospho-sugar transferases"/>
    <property type="match status" value="1"/>
</dbReference>
<reference evidence="4 5" key="1">
    <citation type="journal article" date="2012" name="Science">
        <title>Ecological populations of bacteria act as socially cohesive units of antibiotic production and resistance.</title>
        <authorList>
            <person name="Cordero O.X."/>
            <person name="Wildschutte H."/>
            <person name="Kirkup B."/>
            <person name="Proehl S."/>
            <person name="Ngo L."/>
            <person name="Hussain F."/>
            <person name="Le Roux F."/>
            <person name="Mincer T."/>
            <person name="Polz M.F."/>
        </authorList>
    </citation>
    <scope>NUCLEOTIDE SEQUENCE [LARGE SCALE GENOMIC DNA]</scope>
    <source>
        <strain evidence="4 5">FF-454</strain>
    </source>
</reference>
<protein>
    <recommendedName>
        <fullName evidence="6">Glycosyl transferase</fullName>
    </recommendedName>
</protein>
<feature type="domain" description="Glycosyltransferase 2-like" evidence="2">
    <location>
        <begin position="7"/>
        <end position="149"/>
    </location>
</feature>
<dbReference type="AlphaFoldDB" id="A0A1E5CEH9"/>
<evidence type="ECO:0000256" key="1">
    <source>
        <dbReference type="ARBA" id="ARBA00022679"/>
    </source>
</evidence>
<dbReference type="PANTHER" id="PTHR43685:SF3">
    <property type="entry name" value="SLR2126 PROTEIN"/>
    <property type="match status" value="1"/>
</dbReference>
<feature type="domain" description="Galactosyltransferase C-terminal" evidence="3">
    <location>
        <begin position="178"/>
        <end position="231"/>
    </location>
</feature>
<evidence type="ECO:0000259" key="2">
    <source>
        <dbReference type="Pfam" id="PF00535"/>
    </source>
</evidence>
<dbReference type="InterPro" id="IPR029044">
    <property type="entry name" value="Nucleotide-diphossugar_trans"/>
</dbReference>
<evidence type="ECO:0000313" key="4">
    <source>
        <dbReference type="EMBL" id="OEE63916.1"/>
    </source>
</evidence>
<dbReference type="InterPro" id="IPR027791">
    <property type="entry name" value="Galactosyl_T_C"/>
</dbReference>
<sequence>MSANKVSVVIPTYNRSELLKETLQSLVAQKCDDDLFEVIVVDDGSKDNTRHVVNSFKDRINLHYFFQEDKGFRAAKARNIGIFSAKHEICLFLDSGVIAPDNLILAHSNHYKGSDDDVLIGFSYGFDEFEVRNEKALLTLYREHHAEGIFRVLAQNNQYPDCRYDHLHALENGYKSSRFPWFVFWTCHVSCKTSLLKDVEGFDESFCRWGGEDMELGIRLFSAGGKFGLLSTPLALHLPHDKSAEYAKSSGQESLKYIIDKHSDISSDILKMNWSQAILLSK</sequence>
<dbReference type="PANTHER" id="PTHR43685">
    <property type="entry name" value="GLYCOSYLTRANSFERASE"/>
    <property type="match status" value="1"/>
</dbReference>
<organism evidence="4 5">
    <name type="scientific">Enterovibrio norvegicus FF-454</name>
    <dbReference type="NCBI Taxonomy" id="1185651"/>
    <lineage>
        <taxon>Bacteria</taxon>
        <taxon>Pseudomonadati</taxon>
        <taxon>Pseudomonadota</taxon>
        <taxon>Gammaproteobacteria</taxon>
        <taxon>Vibrionales</taxon>
        <taxon>Vibrionaceae</taxon>
        <taxon>Enterovibrio</taxon>
    </lineage>
</organism>
<dbReference type="InterPro" id="IPR001173">
    <property type="entry name" value="Glyco_trans_2-like"/>
</dbReference>
<name>A0A1E5CEH9_9GAMM</name>
<dbReference type="RefSeq" id="WP_016962266.1">
    <property type="nucleotide sequence ID" value="NZ_AJWN02000013.1"/>
</dbReference>